<evidence type="ECO:0000313" key="1">
    <source>
        <dbReference type="EMBL" id="SHF68235.1"/>
    </source>
</evidence>
<protein>
    <submittedName>
        <fullName evidence="1">Uncharacterized protein</fullName>
    </submittedName>
</protein>
<dbReference type="OrthoDB" id="9806925at2"/>
<keyword evidence="2" id="KW-1185">Reference proteome</keyword>
<dbReference type="RefSeq" id="WP_139250709.1">
    <property type="nucleotide sequence ID" value="NZ_FQUV01000009.1"/>
</dbReference>
<dbReference type="EMBL" id="FQUV01000009">
    <property type="protein sequence ID" value="SHF68235.1"/>
    <property type="molecule type" value="Genomic_DNA"/>
</dbReference>
<reference evidence="2" key="1">
    <citation type="submission" date="2016-11" db="EMBL/GenBank/DDBJ databases">
        <authorList>
            <person name="Varghese N."/>
            <person name="Submissions S."/>
        </authorList>
    </citation>
    <scope>NUCLEOTIDE SEQUENCE [LARGE SCALE GENOMIC DNA]</scope>
    <source>
        <strain evidence="2">DSM 100566</strain>
    </source>
</reference>
<evidence type="ECO:0000313" key="2">
    <source>
        <dbReference type="Proteomes" id="UP000184144"/>
    </source>
</evidence>
<organism evidence="1 2">
    <name type="scientific">Litoreibacter ascidiaceicola</name>
    <dbReference type="NCBI Taxonomy" id="1486859"/>
    <lineage>
        <taxon>Bacteria</taxon>
        <taxon>Pseudomonadati</taxon>
        <taxon>Pseudomonadota</taxon>
        <taxon>Alphaproteobacteria</taxon>
        <taxon>Rhodobacterales</taxon>
        <taxon>Roseobacteraceae</taxon>
        <taxon>Litoreibacter</taxon>
    </lineage>
</organism>
<dbReference type="AlphaFoldDB" id="A0A1M5DMW2"/>
<name>A0A1M5DMW2_9RHOB</name>
<proteinExistence type="predicted"/>
<dbReference type="STRING" id="1486859.SAMN05444273_109115"/>
<sequence>MTEKNNYKGIALDGPLKGQVLVSQGELCIERDERWWRKLIFGPSPPYAYKYSNDGWWVYDGTRSY</sequence>
<gene>
    <name evidence="1" type="ORF">SAMN05444273_109115</name>
</gene>
<accession>A0A1M5DMW2</accession>
<dbReference type="Proteomes" id="UP000184144">
    <property type="component" value="Unassembled WGS sequence"/>
</dbReference>